<evidence type="ECO:0000259" key="12">
    <source>
        <dbReference type="Pfam" id="PF04101"/>
    </source>
</evidence>
<evidence type="ECO:0000256" key="9">
    <source>
        <dbReference type="ARBA" id="ARBA00023316"/>
    </source>
</evidence>
<dbReference type="InterPro" id="IPR006009">
    <property type="entry name" value="GlcNAc_MurG"/>
</dbReference>
<keyword evidence="8 10" id="KW-0131">Cell cycle</keyword>
<dbReference type="CDD" id="cd03785">
    <property type="entry name" value="GT28_MurG"/>
    <property type="match status" value="1"/>
</dbReference>
<feature type="binding site" evidence="10">
    <location>
        <begin position="11"/>
        <end position="13"/>
    </location>
    <ligand>
        <name>UDP-N-acetyl-alpha-D-glucosamine</name>
        <dbReference type="ChEBI" id="CHEBI:57705"/>
    </ligand>
</feature>
<dbReference type="NCBIfam" id="TIGR01133">
    <property type="entry name" value="murG"/>
    <property type="match status" value="1"/>
</dbReference>
<evidence type="ECO:0000313" key="13">
    <source>
        <dbReference type="EMBL" id="MBA4542538.1"/>
    </source>
</evidence>
<comment type="pathway">
    <text evidence="10">Cell wall biogenesis; peptidoglycan biosynthesis.</text>
</comment>
<dbReference type="GO" id="GO:0051301">
    <property type="term" value="P:cell division"/>
    <property type="evidence" value="ECO:0007669"/>
    <property type="project" value="UniProtKB-KW"/>
</dbReference>
<dbReference type="AlphaFoldDB" id="A0A7W1X9C0"/>
<evidence type="ECO:0000259" key="11">
    <source>
        <dbReference type="Pfam" id="PF03033"/>
    </source>
</evidence>
<dbReference type="GO" id="GO:0050511">
    <property type="term" value="F:undecaprenyldiphospho-muramoylpentapeptide beta-N-acetylglucosaminyltransferase activity"/>
    <property type="evidence" value="ECO:0007669"/>
    <property type="project" value="UniProtKB-UniRule"/>
</dbReference>
<evidence type="ECO:0000256" key="7">
    <source>
        <dbReference type="ARBA" id="ARBA00023136"/>
    </source>
</evidence>
<dbReference type="HAMAP" id="MF_00033">
    <property type="entry name" value="MurG"/>
    <property type="match status" value="1"/>
</dbReference>
<protein>
    <recommendedName>
        <fullName evidence="10">UDP-N-acetylglucosamine--N-acetylmuramyl-(pentapeptide) pyrophosphoryl-undecaprenol N-acetylglucosamine transferase</fullName>
        <ecNumber evidence="10">2.4.1.227</ecNumber>
    </recommendedName>
    <alternativeName>
        <fullName evidence="10">Undecaprenyl-PP-MurNAc-pentapeptide-UDPGlcNAc GlcNAc transferase</fullName>
    </alternativeName>
</protein>
<dbReference type="PANTHER" id="PTHR21015">
    <property type="entry name" value="UDP-N-ACETYLGLUCOSAMINE--N-ACETYLMURAMYL-(PENTAPEPTIDE) PYROPHOSPHORYL-UNDECAPRENOL N-ACETYLGLUCOSAMINE TRANSFERASE 1"/>
    <property type="match status" value="1"/>
</dbReference>
<dbReference type="Pfam" id="PF03033">
    <property type="entry name" value="Glyco_transf_28"/>
    <property type="match status" value="1"/>
</dbReference>
<keyword evidence="1 10" id="KW-1003">Cell membrane</keyword>
<keyword evidence="14" id="KW-1185">Reference proteome</keyword>
<dbReference type="GO" id="GO:0005975">
    <property type="term" value="P:carbohydrate metabolic process"/>
    <property type="evidence" value="ECO:0007669"/>
    <property type="project" value="InterPro"/>
</dbReference>
<evidence type="ECO:0000256" key="3">
    <source>
        <dbReference type="ARBA" id="ARBA00022676"/>
    </source>
</evidence>
<proteinExistence type="inferred from homology"/>
<evidence type="ECO:0000256" key="1">
    <source>
        <dbReference type="ARBA" id="ARBA00022475"/>
    </source>
</evidence>
<evidence type="ECO:0000256" key="6">
    <source>
        <dbReference type="ARBA" id="ARBA00022984"/>
    </source>
</evidence>
<keyword evidence="4 10" id="KW-0808">Transferase</keyword>
<keyword evidence="2 10" id="KW-0132">Cell division</keyword>
<keyword evidence="3 10" id="KW-0328">Glycosyltransferase</keyword>
<comment type="caution">
    <text evidence="13">The sequence shown here is derived from an EMBL/GenBank/DDBJ whole genome shotgun (WGS) entry which is preliminary data.</text>
</comment>
<evidence type="ECO:0000256" key="10">
    <source>
        <dbReference type="HAMAP-Rule" id="MF_00033"/>
    </source>
</evidence>
<dbReference type="EMBL" id="JACEIP010000007">
    <property type="protein sequence ID" value="MBA4542538.1"/>
    <property type="molecule type" value="Genomic_DNA"/>
</dbReference>
<comment type="similarity">
    <text evidence="10">Belongs to the glycosyltransferase 28 family. MurG subfamily.</text>
</comment>
<evidence type="ECO:0000256" key="8">
    <source>
        <dbReference type="ARBA" id="ARBA00023306"/>
    </source>
</evidence>
<evidence type="ECO:0000256" key="2">
    <source>
        <dbReference type="ARBA" id="ARBA00022618"/>
    </source>
</evidence>
<dbReference type="SUPFAM" id="SSF53756">
    <property type="entry name" value="UDP-Glycosyltransferase/glycogen phosphorylase"/>
    <property type="match status" value="1"/>
</dbReference>
<sequence>MKRILLSGGGTGGHIYPALAIARAVKKRYPEVEIAYIGTEKGLESRIVPKEGNIRFYTVEIQGFKRSISWENVNTIRKFLRAVRNSKQYIEEFKPDVVVGTGGYVSGPAVYAAHQLGIPTLIHEQNVVLGLTTKFLSRFVDVVAISLEESQKYLGRAHRIVFTGNPRATEVVQANAAAGRKSLGITDPHRPIILIFGGSRGAKAINEAVLQMVPHVQEMPQAHFVYVTGEVHYEQIRAQIPEMENLDVKPFIYNMPDVLASTYLVVGRAGASTIAELTALGLPSILIPSPYVTNNHQEANARWLEEQGASKMLLESECTGENLWTEIKRLVENTDEHHEMSEAARRLGRPQAAEVLVDELEKIAFAGINR</sequence>
<dbReference type="InterPro" id="IPR004276">
    <property type="entry name" value="GlycoTrans_28_N"/>
</dbReference>
<feature type="binding site" evidence="10">
    <location>
        <position position="199"/>
    </location>
    <ligand>
        <name>UDP-N-acetyl-alpha-D-glucosamine</name>
        <dbReference type="ChEBI" id="CHEBI:57705"/>
    </ligand>
</feature>
<evidence type="ECO:0000256" key="5">
    <source>
        <dbReference type="ARBA" id="ARBA00022960"/>
    </source>
</evidence>
<dbReference type="RefSeq" id="WP_033100243.1">
    <property type="nucleotide sequence ID" value="NZ_JACEIP010000007.1"/>
</dbReference>
<feature type="domain" description="Glycosyl transferase family 28 C-terminal" evidence="12">
    <location>
        <begin position="192"/>
        <end position="354"/>
    </location>
</feature>
<dbReference type="GO" id="GO:0008360">
    <property type="term" value="P:regulation of cell shape"/>
    <property type="evidence" value="ECO:0007669"/>
    <property type="project" value="UniProtKB-KW"/>
</dbReference>
<feature type="binding site" evidence="10">
    <location>
        <position position="126"/>
    </location>
    <ligand>
        <name>UDP-N-acetyl-alpha-D-glucosamine</name>
        <dbReference type="ChEBI" id="CHEBI:57705"/>
    </ligand>
</feature>
<feature type="binding site" evidence="10">
    <location>
        <position position="297"/>
    </location>
    <ligand>
        <name>UDP-N-acetyl-alpha-D-glucosamine</name>
        <dbReference type="ChEBI" id="CHEBI:57705"/>
    </ligand>
</feature>
<evidence type="ECO:0000256" key="4">
    <source>
        <dbReference type="ARBA" id="ARBA00022679"/>
    </source>
</evidence>
<feature type="domain" description="Glycosyltransferase family 28 N-terminal" evidence="11">
    <location>
        <begin position="4"/>
        <end position="144"/>
    </location>
</feature>
<comment type="catalytic activity">
    <reaction evidence="10">
        <text>di-trans,octa-cis-undecaprenyl diphospho-N-acetyl-alpha-D-muramoyl-L-alanyl-D-glutamyl-meso-2,6-diaminopimeloyl-D-alanyl-D-alanine + UDP-N-acetyl-alpha-D-glucosamine = di-trans,octa-cis-undecaprenyl diphospho-[N-acetyl-alpha-D-glucosaminyl-(1-&gt;4)]-N-acetyl-alpha-D-muramoyl-L-alanyl-D-glutamyl-meso-2,6-diaminopimeloyl-D-alanyl-D-alanine + UDP + H(+)</text>
        <dbReference type="Rhea" id="RHEA:31227"/>
        <dbReference type="ChEBI" id="CHEBI:15378"/>
        <dbReference type="ChEBI" id="CHEBI:57705"/>
        <dbReference type="ChEBI" id="CHEBI:58223"/>
        <dbReference type="ChEBI" id="CHEBI:61387"/>
        <dbReference type="ChEBI" id="CHEBI:61388"/>
        <dbReference type="EC" id="2.4.1.227"/>
    </reaction>
</comment>
<comment type="caution">
    <text evidence="10">Lacks conserved residue(s) required for the propagation of feature annotation.</text>
</comment>
<keyword evidence="9 10" id="KW-0961">Cell wall biogenesis/degradation</keyword>
<name>A0A7W1X9C0_9BACL</name>
<dbReference type="EC" id="2.4.1.227" evidence="10"/>
<dbReference type="OrthoDB" id="9808936at2"/>
<dbReference type="Proteomes" id="UP000530514">
    <property type="component" value="Unassembled WGS sequence"/>
</dbReference>
<dbReference type="GO" id="GO:0005886">
    <property type="term" value="C:plasma membrane"/>
    <property type="evidence" value="ECO:0007669"/>
    <property type="project" value="UniProtKB-SubCell"/>
</dbReference>
<organism evidence="13 14">
    <name type="scientific">Thermoactinomyces daqus</name>
    <dbReference type="NCBI Taxonomy" id="1329516"/>
    <lineage>
        <taxon>Bacteria</taxon>
        <taxon>Bacillati</taxon>
        <taxon>Bacillota</taxon>
        <taxon>Bacilli</taxon>
        <taxon>Bacillales</taxon>
        <taxon>Thermoactinomycetaceae</taxon>
        <taxon>Thermoactinomyces</taxon>
    </lineage>
</organism>
<dbReference type="GO" id="GO:0071555">
    <property type="term" value="P:cell wall organization"/>
    <property type="evidence" value="ECO:0007669"/>
    <property type="project" value="UniProtKB-KW"/>
</dbReference>
<dbReference type="Gene3D" id="3.40.50.2000">
    <property type="entry name" value="Glycogen Phosphorylase B"/>
    <property type="match status" value="2"/>
</dbReference>
<reference evidence="13 14" key="1">
    <citation type="submission" date="2020-07" db="EMBL/GenBank/DDBJ databases">
        <authorList>
            <person name="Feng H."/>
        </authorList>
    </citation>
    <scope>NUCLEOTIDE SEQUENCE [LARGE SCALE GENOMIC DNA]</scope>
    <source>
        <strain evidence="14">s-11</strain>
    </source>
</reference>
<comment type="function">
    <text evidence="10">Cell wall formation. Catalyzes the transfer of a GlcNAc subunit on undecaprenyl-pyrophosphoryl-MurNAc-pentapeptide (lipid intermediate I) to form undecaprenyl-pyrophosphoryl-MurNAc-(pentapeptide)GlcNAc (lipid intermediate II).</text>
</comment>
<dbReference type="InterPro" id="IPR007235">
    <property type="entry name" value="Glyco_trans_28_C"/>
</dbReference>
<dbReference type="UniPathway" id="UPA00219"/>
<comment type="subcellular location">
    <subcellularLocation>
        <location evidence="10">Cell membrane</location>
        <topology evidence="10">Peripheral membrane protein</topology>
        <orientation evidence="10">Cytoplasmic side</orientation>
    </subcellularLocation>
</comment>
<dbReference type="GO" id="GO:0009252">
    <property type="term" value="P:peptidoglycan biosynthetic process"/>
    <property type="evidence" value="ECO:0007669"/>
    <property type="project" value="UniProtKB-UniRule"/>
</dbReference>
<accession>A0A7W1X9C0</accession>
<keyword evidence="5 10" id="KW-0133">Cell shape</keyword>
<gene>
    <name evidence="10 13" type="primary">murG</name>
    <name evidence="13" type="ORF">H1164_06420</name>
</gene>
<keyword evidence="7 10" id="KW-0472">Membrane</keyword>
<dbReference type="PANTHER" id="PTHR21015:SF22">
    <property type="entry name" value="GLYCOSYLTRANSFERASE"/>
    <property type="match status" value="1"/>
</dbReference>
<keyword evidence="6 10" id="KW-0573">Peptidoglycan synthesis</keyword>
<feature type="binding site" evidence="10">
    <location>
        <position position="252"/>
    </location>
    <ligand>
        <name>UDP-N-acetyl-alpha-D-glucosamine</name>
        <dbReference type="ChEBI" id="CHEBI:57705"/>
    </ligand>
</feature>
<dbReference type="Pfam" id="PF04101">
    <property type="entry name" value="Glyco_tran_28_C"/>
    <property type="match status" value="1"/>
</dbReference>
<evidence type="ECO:0000313" key="14">
    <source>
        <dbReference type="Proteomes" id="UP000530514"/>
    </source>
</evidence>